<protein>
    <recommendedName>
        <fullName evidence="10">DNA 5'-3' helicase</fullName>
        <ecNumber evidence="10">5.6.2.3</ecNumber>
    </recommendedName>
</protein>
<evidence type="ECO:0000256" key="3">
    <source>
        <dbReference type="ARBA" id="ARBA00022705"/>
    </source>
</evidence>
<keyword evidence="2" id="KW-0639">Primosome</keyword>
<dbReference type="Gene3D" id="3.40.50.300">
    <property type="entry name" value="P-loop containing nucleotide triphosphate hydrolases"/>
    <property type="match status" value="1"/>
</dbReference>
<evidence type="ECO:0000256" key="7">
    <source>
        <dbReference type="ARBA" id="ARBA00022840"/>
    </source>
</evidence>
<dbReference type="RefSeq" id="WP_111034191.1">
    <property type="nucleotide sequence ID" value="NZ_JANEXZ010000098.1"/>
</dbReference>
<dbReference type="InterPro" id="IPR007694">
    <property type="entry name" value="DNA_helicase_DnaB-like_C"/>
</dbReference>
<sequence>MIELFSIPVEQSILSTFMTIDQAADEFISQIDAQDFYASQHQIIFAHIKSQLNKGEAFDEVTVFELIKANPLEANQIDEQFLVNLMNRASNVSLLVTHIKKLKDFSTRRKLQETSKLISSIANDMATHTAESAVNKAQSLVQNLDFGAGEEKLKHAHEFSKEAVKEFLDRHMAIHNQMPYEGGIKTGFTALDNKLGEISKGDLVIIGARPSMGKTTFAQNIAADMMINQSLPVLFISIEMKGRQIAQRLISGIGGVELRKVLTGHIDPNSDDTQKVNKAALVLENAPLMIDDNNRATVATIRRSAKKVIAKYGKLGAIFVDYIQKVTPLTKNNFGRSDKDIGEISNELKRMAGDFDCPVIALAQLNRNLENRPNKRPVNADLKESGDLEQDADIIMFIYRDEVYNKDSKEAGTAEIIIGKARNGSIGTVRLATDLSRATFADLSPEYYQSMEERGAA</sequence>
<keyword evidence="5" id="KW-0378">Hydrolase</keyword>
<comment type="caution">
    <text evidence="13">The sequence shown here is derived from an EMBL/GenBank/DDBJ whole genome shotgun (WGS) entry which is preliminary data.</text>
</comment>
<keyword evidence="3" id="KW-0235">DNA replication</keyword>
<evidence type="ECO:0000256" key="4">
    <source>
        <dbReference type="ARBA" id="ARBA00022741"/>
    </source>
</evidence>
<name>A0A3F3MWB0_ACIBA</name>
<reference evidence="13 14" key="1">
    <citation type="submission" date="2018-06" db="EMBL/GenBank/DDBJ databases">
        <title>Carbapenemase-producing Acinetobacter spp. from environmental sources in an hospital from French Polynesia.</title>
        <authorList>
            <person name="Bonnin R.A."/>
            <person name="Levy M."/>
            <person name="Cuzon G."/>
            <person name="Dortet L."/>
            <person name="Naas T."/>
        </authorList>
    </citation>
    <scope>NUCLEOTIDE SEQUENCE [LARGE SCALE GENOMIC DNA]</scope>
    <source>
        <strain evidence="13 14">R10</strain>
    </source>
</reference>
<dbReference type="EMBL" id="QKWF01000004">
    <property type="protein sequence ID" value="PZM19051.1"/>
    <property type="molecule type" value="Genomic_DNA"/>
</dbReference>
<evidence type="ECO:0000256" key="9">
    <source>
        <dbReference type="ARBA" id="ARBA00023235"/>
    </source>
</evidence>
<dbReference type="GO" id="GO:0005829">
    <property type="term" value="C:cytosol"/>
    <property type="evidence" value="ECO:0007669"/>
    <property type="project" value="TreeGrafter"/>
</dbReference>
<dbReference type="GO" id="GO:0006269">
    <property type="term" value="P:DNA replication, synthesis of primer"/>
    <property type="evidence" value="ECO:0007669"/>
    <property type="project" value="UniProtKB-KW"/>
</dbReference>
<comment type="similarity">
    <text evidence="1">Belongs to the helicase family. DnaB subfamily.</text>
</comment>
<dbReference type="GO" id="GO:1990077">
    <property type="term" value="C:primosome complex"/>
    <property type="evidence" value="ECO:0007669"/>
    <property type="project" value="UniProtKB-KW"/>
</dbReference>
<dbReference type="InterPro" id="IPR007693">
    <property type="entry name" value="DNA_helicase_DnaB-like_N"/>
</dbReference>
<evidence type="ECO:0000256" key="8">
    <source>
        <dbReference type="ARBA" id="ARBA00023125"/>
    </source>
</evidence>
<dbReference type="Proteomes" id="UP000248662">
    <property type="component" value="Unassembled WGS sequence"/>
</dbReference>
<keyword evidence="7" id="KW-0067">ATP-binding</keyword>
<keyword evidence="4" id="KW-0547">Nucleotide-binding</keyword>
<dbReference type="SUPFAM" id="SSF52540">
    <property type="entry name" value="P-loop containing nucleoside triphosphate hydrolases"/>
    <property type="match status" value="1"/>
</dbReference>
<dbReference type="EC" id="5.6.2.3" evidence="10"/>
<dbReference type="PANTHER" id="PTHR30153:SF2">
    <property type="entry name" value="REPLICATIVE DNA HELICASE"/>
    <property type="match status" value="1"/>
</dbReference>
<evidence type="ECO:0000313" key="14">
    <source>
        <dbReference type="Proteomes" id="UP000248662"/>
    </source>
</evidence>
<dbReference type="Gene3D" id="1.10.860.10">
    <property type="entry name" value="DNAb Helicase, Chain A"/>
    <property type="match status" value="1"/>
</dbReference>
<dbReference type="Pfam" id="PF03796">
    <property type="entry name" value="DnaB_C"/>
    <property type="match status" value="1"/>
</dbReference>
<gene>
    <name evidence="13" type="ORF">DOL94_00855</name>
</gene>
<evidence type="ECO:0000256" key="10">
    <source>
        <dbReference type="ARBA" id="ARBA00044969"/>
    </source>
</evidence>
<dbReference type="GO" id="GO:0005524">
    <property type="term" value="F:ATP binding"/>
    <property type="evidence" value="ECO:0007669"/>
    <property type="project" value="UniProtKB-KW"/>
</dbReference>
<dbReference type="PROSITE" id="PS51199">
    <property type="entry name" value="SF4_HELICASE"/>
    <property type="match status" value="1"/>
</dbReference>
<dbReference type="InterPro" id="IPR016136">
    <property type="entry name" value="DNA_helicase_N/primase_C"/>
</dbReference>
<keyword evidence="8" id="KW-0238">DNA-binding</keyword>
<dbReference type="InterPro" id="IPR027417">
    <property type="entry name" value="P-loop_NTPase"/>
</dbReference>
<accession>A0A3F3MWB0</accession>
<dbReference type="GO" id="GO:0016787">
    <property type="term" value="F:hydrolase activity"/>
    <property type="evidence" value="ECO:0007669"/>
    <property type="project" value="UniProtKB-KW"/>
</dbReference>
<dbReference type="GO" id="GO:0043139">
    <property type="term" value="F:5'-3' DNA helicase activity"/>
    <property type="evidence" value="ECO:0007669"/>
    <property type="project" value="UniProtKB-EC"/>
</dbReference>
<dbReference type="Pfam" id="PF00772">
    <property type="entry name" value="DnaB"/>
    <property type="match status" value="1"/>
</dbReference>
<dbReference type="SMART" id="SM00382">
    <property type="entry name" value="AAA"/>
    <property type="match status" value="1"/>
</dbReference>
<dbReference type="PANTHER" id="PTHR30153">
    <property type="entry name" value="REPLICATIVE DNA HELICASE DNAB"/>
    <property type="match status" value="1"/>
</dbReference>
<evidence type="ECO:0000256" key="5">
    <source>
        <dbReference type="ARBA" id="ARBA00022801"/>
    </source>
</evidence>
<dbReference type="SUPFAM" id="SSF48024">
    <property type="entry name" value="N-terminal domain of DnaB helicase"/>
    <property type="match status" value="1"/>
</dbReference>
<keyword evidence="6 13" id="KW-0347">Helicase</keyword>
<comment type="catalytic activity">
    <reaction evidence="11">
        <text>ATP + H2O = ADP + phosphate + H(+)</text>
        <dbReference type="Rhea" id="RHEA:13065"/>
        <dbReference type="ChEBI" id="CHEBI:15377"/>
        <dbReference type="ChEBI" id="CHEBI:15378"/>
        <dbReference type="ChEBI" id="CHEBI:30616"/>
        <dbReference type="ChEBI" id="CHEBI:43474"/>
        <dbReference type="ChEBI" id="CHEBI:456216"/>
        <dbReference type="EC" id="5.6.2.3"/>
    </reaction>
</comment>
<evidence type="ECO:0000256" key="6">
    <source>
        <dbReference type="ARBA" id="ARBA00022806"/>
    </source>
</evidence>
<dbReference type="AlphaFoldDB" id="A0A3F3MWB0"/>
<evidence type="ECO:0000256" key="11">
    <source>
        <dbReference type="ARBA" id="ARBA00048954"/>
    </source>
</evidence>
<feature type="domain" description="SF4 helicase" evidence="12">
    <location>
        <begin position="177"/>
        <end position="447"/>
    </location>
</feature>
<dbReference type="InterPro" id="IPR003593">
    <property type="entry name" value="AAA+_ATPase"/>
</dbReference>
<proteinExistence type="inferred from homology"/>
<organism evidence="13 14">
    <name type="scientific">Acinetobacter baumannii</name>
    <dbReference type="NCBI Taxonomy" id="470"/>
    <lineage>
        <taxon>Bacteria</taxon>
        <taxon>Pseudomonadati</taxon>
        <taxon>Pseudomonadota</taxon>
        <taxon>Gammaproteobacteria</taxon>
        <taxon>Moraxellales</taxon>
        <taxon>Moraxellaceae</taxon>
        <taxon>Acinetobacter</taxon>
        <taxon>Acinetobacter calcoaceticus/baumannii complex</taxon>
    </lineage>
</organism>
<dbReference type="GO" id="GO:0003677">
    <property type="term" value="F:DNA binding"/>
    <property type="evidence" value="ECO:0007669"/>
    <property type="project" value="UniProtKB-KW"/>
</dbReference>
<evidence type="ECO:0000256" key="1">
    <source>
        <dbReference type="ARBA" id="ARBA00008428"/>
    </source>
</evidence>
<evidence type="ECO:0000256" key="2">
    <source>
        <dbReference type="ARBA" id="ARBA00022515"/>
    </source>
</evidence>
<dbReference type="InterPro" id="IPR036185">
    <property type="entry name" value="DNA_heli_DnaB-like_N_sf"/>
</dbReference>
<dbReference type="CDD" id="cd00984">
    <property type="entry name" value="DnaB_C"/>
    <property type="match status" value="1"/>
</dbReference>
<evidence type="ECO:0000259" key="12">
    <source>
        <dbReference type="PROSITE" id="PS51199"/>
    </source>
</evidence>
<evidence type="ECO:0000313" key="13">
    <source>
        <dbReference type="EMBL" id="PZM19051.1"/>
    </source>
</evidence>
<keyword evidence="9" id="KW-0413">Isomerase</keyword>